<dbReference type="Gene3D" id="1.25.40.10">
    <property type="entry name" value="Tetratricopeptide repeat domain"/>
    <property type="match status" value="1"/>
</dbReference>
<reference evidence="2 3" key="1">
    <citation type="journal article" date="2018" name="Nat. Ecol. Evol.">
        <title>Pezizomycetes genomes reveal the molecular basis of ectomycorrhizal truffle lifestyle.</title>
        <authorList>
            <person name="Murat C."/>
            <person name="Payen T."/>
            <person name="Noel B."/>
            <person name="Kuo A."/>
            <person name="Morin E."/>
            <person name="Chen J."/>
            <person name="Kohler A."/>
            <person name="Krizsan K."/>
            <person name="Balestrini R."/>
            <person name="Da Silva C."/>
            <person name="Montanini B."/>
            <person name="Hainaut M."/>
            <person name="Levati E."/>
            <person name="Barry K.W."/>
            <person name="Belfiori B."/>
            <person name="Cichocki N."/>
            <person name="Clum A."/>
            <person name="Dockter R.B."/>
            <person name="Fauchery L."/>
            <person name="Guy J."/>
            <person name="Iotti M."/>
            <person name="Le Tacon F."/>
            <person name="Lindquist E.A."/>
            <person name="Lipzen A."/>
            <person name="Malagnac F."/>
            <person name="Mello A."/>
            <person name="Molinier V."/>
            <person name="Miyauchi S."/>
            <person name="Poulain J."/>
            <person name="Riccioni C."/>
            <person name="Rubini A."/>
            <person name="Sitrit Y."/>
            <person name="Splivallo R."/>
            <person name="Traeger S."/>
            <person name="Wang M."/>
            <person name="Zifcakova L."/>
            <person name="Wipf D."/>
            <person name="Zambonelli A."/>
            <person name="Paolocci F."/>
            <person name="Nowrousian M."/>
            <person name="Ottonello S."/>
            <person name="Baldrian P."/>
            <person name="Spatafora J.W."/>
            <person name="Henrissat B."/>
            <person name="Nagy L.G."/>
            <person name="Aury J.M."/>
            <person name="Wincker P."/>
            <person name="Grigoriev I.V."/>
            <person name="Bonfante P."/>
            <person name="Martin F.M."/>
        </authorList>
    </citation>
    <scope>NUCLEOTIDE SEQUENCE [LARGE SCALE GENOMIC DNA]</scope>
    <source>
        <strain evidence="2 3">CCBAS932</strain>
    </source>
</reference>
<sequence length="1125" mass="124644">MEAQCVASVPSYIPSIDSSPQFGKEGGENVRAVQWESIINAEAVLNIVLSDTSLSSTYPNLPTIESNLSCYLGRRYDHHGRLADLDLALEYGKEAVRVTVPSDHCLAGRLGNLSNPYDARYQRLDDMGHLNRAIEYGEVAVEASTLEDSDQGYTPIALDNLSSCLYARYTRTLDQNYLEAAISNINKGIGLLQACIVSEGRDLNNDAQYISSLNNLSTYLEDRFKLLGGLDDLETAIRHSERVLTAMPKGYPNRLGRINGLTNRYHIRYLALGNVTDLENYLTYAKALVEATPANHRLLASRLMVLSNRHRARFDRIGDIEDLNLAISYAHNAQVETPPDHPRKVERLIALSEGFHFSVFVDSRYHRLGALKDLEAAIGYSEEILKATPETSPTLEERLNNLSTHYYGRYQRLGEQVDLEAAIRTAKAALVTTTDDSRTRGTILSNLSAILLFGCLSSTASAHDEQINDLLDEAIGYAQEAARLTSDDDPYLPQRFKNLSTLFERRFVQKEQVIDLEVAIDHGENALVHIPLDHPDLADLLINLADTFVLRYNLSNSLSNGRRAHSMYLGAWNCLQAPPLKRINAARRAVQLFPSLNSWDKASSMLEDAVQLMTKMSLARSLERDDQQKVLGDLYGLSTLAVAAALEAGKGTVHALSLLELGRGILSGHISDTRSDVMELKLTHPKLLEDFLILQMEINAPLEKTSDTEIAFARWKDAMGQFNRILADIHAIHQYRGFLLPSIAESMCKTAEGGTIVVVNCTEIRSDAIIVTRSAITSIPLPKLIHKEMKSQMSQLPGLLKRLVRTFASRNKTLCEILRWLWNVAVEEVLKSLRLKVLPARSKRKNATSPPRIWWIGTGEMSIASFHATGIYKPGCTRNTLSRVCSSYIPTIKALAYARQSKFTLRSKDAAGTPKHKILLATMRTTPDHAPLPSVELEASSVHKIVGQKLELTSLSQPKASEVLETLPDYDVVHFTCHGMSDRKNRPKSSLILIDSSDSDNPVANYLTIQAISDAHIERAQLAYLSACSTADNTATNLDDETVHLASAFQLAGFTHVVANLWQSKDDACMQVAADFYSALLNSEMEEGDVAHEKVSLALHGAVARLREKMPMSSLVWAPLIHTGA</sequence>
<accession>A0A3N4KRG1</accession>
<dbReference type="EMBL" id="ML119131">
    <property type="protein sequence ID" value="RPB11989.1"/>
    <property type="molecule type" value="Genomic_DNA"/>
</dbReference>
<evidence type="ECO:0000313" key="3">
    <source>
        <dbReference type="Proteomes" id="UP000277580"/>
    </source>
</evidence>
<dbReference type="InParanoid" id="A0A3N4KRG1"/>
<evidence type="ECO:0000259" key="1">
    <source>
        <dbReference type="Pfam" id="PF12770"/>
    </source>
</evidence>
<proteinExistence type="predicted"/>
<evidence type="ECO:0000313" key="2">
    <source>
        <dbReference type="EMBL" id="RPB11989.1"/>
    </source>
</evidence>
<name>A0A3N4KRG1_9PEZI</name>
<keyword evidence="3" id="KW-1185">Reference proteome</keyword>
<dbReference type="InterPro" id="IPR011990">
    <property type="entry name" value="TPR-like_helical_dom_sf"/>
</dbReference>
<dbReference type="OrthoDB" id="9991317at2759"/>
<dbReference type="InterPro" id="IPR024983">
    <property type="entry name" value="CHAT_dom"/>
</dbReference>
<gene>
    <name evidence="2" type="ORF">P167DRAFT_565404</name>
</gene>
<feature type="domain" description="CHAT" evidence="1">
    <location>
        <begin position="817"/>
        <end position="1124"/>
    </location>
</feature>
<dbReference type="Proteomes" id="UP000277580">
    <property type="component" value="Unassembled WGS sequence"/>
</dbReference>
<dbReference type="Pfam" id="PF12770">
    <property type="entry name" value="CHAT"/>
    <property type="match status" value="1"/>
</dbReference>
<organism evidence="2 3">
    <name type="scientific">Morchella conica CCBAS932</name>
    <dbReference type="NCBI Taxonomy" id="1392247"/>
    <lineage>
        <taxon>Eukaryota</taxon>
        <taxon>Fungi</taxon>
        <taxon>Dikarya</taxon>
        <taxon>Ascomycota</taxon>
        <taxon>Pezizomycotina</taxon>
        <taxon>Pezizomycetes</taxon>
        <taxon>Pezizales</taxon>
        <taxon>Morchellaceae</taxon>
        <taxon>Morchella</taxon>
    </lineage>
</organism>
<protein>
    <recommendedName>
        <fullName evidence="1">CHAT domain-containing protein</fullName>
    </recommendedName>
</protein>
<dbReference type="STRING" id="1392247.A0A3N4KRG1"/>
<dbReference type="AlphaFoldDB" id="A0A3N4KRG1"/>